<dbReference type="AlphaFoldDB" id="A0ABD3IBW2"/>
<comment type="caution">
    <text evidence="1">The sequence shown here is derived from an EMBL/GenBank/DDBJ whole genome shotgun (WGS) entry which is preliminary data.</text>
</comment>
<reference evidence="1 2" key="1">
    <citation type="submission" date="2024-09" db="EMBL/GenBank/DDBJ databases">
        <title>Chromosome-scale assembly of Riccia sorocarpa.</title>
        <authorList>
            <person name="Paukszto L."/>
        </authorList>
    </citation>
    <scope>NUCLEOTIDE SEQUENCE [LARGE SCALE GENOMIC DNA]</scope>
    <source>
        <strain evidence="1">LP-2024</strain>
        <tissue evidence="1">Aerial parts of the thallus</tissue>
    </source>
</reference>
<sequence length="164" mass="18963">MEQKIRLQDDLLRSGKPLVVCIDSHFDNSRSGFQDTLPIINMEDDRVIEMITQITRKEMGSSWKTESQTLEKALTCLVEKGLVIVEVIQDDKSQVDVILAQYNIVSQKDLWYKCKHIMGKFKELLQEKRRSSKDFSVEAATTIAQVAVFPVQQLKEYCKEHNLQ</sequence>
<accession>A0ABD3IBW2</accession>
<evidence type="ECO:0000313" key="1">
    <source>
        <dbReference type="EMBL" id="KAL3699034.1"/>
    </source>
</evidence>
<organism evidence="1 2">
    <name type="scientific">Riccia sorocarpa</name>
    <dbReference type="NCBI Taxonomy" id="122646"/>
    <lineage>
        <taxon>Eukaryota</taxon>
        <taxon>Viridiplantae</taxon>
        <taxon>Streptophyta</taxon>
        <taxon>Embryophyta</taxon>
        <taxon>Marchantiophyta</taxon>
        <taxon>Marchantiopsida</taxon>
        <taxon>Marchantiidae</taxon>
        <taxon>Marchantiales</taxon>
        <taxon>Ricciaceae</taxon>
        <taxon>Riccia</taxon>
    </lineage>
</organism>
<evidence type="ECO:0000313" key="2">
    <source>
        <dbReference type="Proteomes" id="UP001633002"/>
    </source>
</evidence>
<name>A0ABD3IBW2_9MARC</name>
<gene>
    <name evidence="1" type="ORF">R1sor_017056</name>
</gene>
<dbReference type="Proteomes" id="UP001633002">
    <property type="component" value="Unassembled WGS sequence"/>
</dbReference>
<keyword evidence="2" id="KW-1185">Reference proteome</keyword>
<dbReference type="EMBL" id="JBJQOH010000001">
    <property type="protein sequence ID" value="KAL3699034.1"/>
    <property type="molecule type" value="Genomic_DNA"/>
</dbReference>
<protein>
    <submittedName>
        <fullName evidence="1">Uncharacterized protein</fullName>
    </submittedName>
</protein>
<proteinExistence type="predicted"/>